<dbReference type="EMBL" id="LGTL01000007">
    <property type="protein sequence ID" value="KPA81161.1"/>
    <property type="molecule type" value="Genomic_DNA"/>
</dbReference>
<accession>A0A0M9G2M4</accession>
<sequence length="122" mass="14036">MEKDAIAERTNVEVAAEHVTEAKQLLVELDRRKNQYREAQRKILNTRPEDDLWILSGGSTFVSCELSHADTLKYFEWRLQQCDNDIEEAREDLKLKVAALAELEGPDSALNRLYEGFNLKAV</sequence>
<protein>
    <submittedName>
        <fullName evidence="4">Uncharacterized protein</fullName>
    </submittedName>
</protein>
<dbReference type="CDD" id="cd22860">
    <property type="entry name" value="PDRG1"/>
    <property type="match status" value="1"/>
</dbReference>
<keyword evidence="3" id="KW-0143">Chaperone</keyword>
<dbReference type="GeneID" id="26904793"/>
<comment type="subcellular location">
    <subcellularLocation>
        <location evidence="1">Cytoplasm</location>
    </subcellularLocation>
</comment>
<dbReference type="AlphaFoldDB" id="A0A0M9G2M4"/>
<dbReference type="PANTHER" id="PTHR21162">
    <property type="entry name" value="P53 AND DNA DAMAGE-REGULATED PROTEIN"/>
    <property type="match status" value="1"/>
</dbReference>
<dbReference type="InterPro" id="IPR030482">
    <property type="entry name" value="PDRG1"/>
</dbReference>
<dbReference type="Proteomes" id="UP000037923">
    <property type="component" value="Unassembled WGS sequence"/>
</dbReference>
<dbReference type="VEuPathDB" id="TriTrypDB:LpyrH10_07_3090"/>
<evidence type="ECO:0000313" key="5">
    <source>
        <dbReference type="Proteomes" id="UP000037923"/>
    </source>
</evidence>
<proteinExistence type="predicted"/>
<dbReference type="EMBL" id="LGTL01000007">
    <property type="protein sequence ID" value="KPA81160.1"/>
    <property type="molecule type" value="Genomic_DNA"/>
</dbReference>
<gene>
    <name evidence="4" type="ORF">ABB37_04502</name>
</gene>
<keyword evidence="2" id="KW-0963">Cytoplasm</keyword>
<dbReference type="RefSeq" id="XP_015659599.1">
    <property type="nucleotide sequence ID" value="XM_015802198.1"/>
</dbReference>
<dbReference type="PANTHER" id="PTHR21162:SF0">
    <property type="entry name" value="P53 AND DNA DAMAGE-REGULATED PROTEIN 1"/>
    <property type="match status" value="1"/>
</dbReference>
<evidence type="ECO:0000256" key="2">
    <source>
        <dbReference type="ARBA" id="ARBA00022490"/>
    </source>
</evidence>
<comment type="caution">
    <text evidence="4">The sequence shown here is derived from an EMBL/GenBank/DDBJ whole genome shotgun (WGS) entry which is preliminary data.</text>
</comment>
<name>A0A0M9G2M4_LEPPY</name>
<evidence type="ECO:0000256" key="3">
    <source>
        <dbReference type="ARBA" id="ARBA00023186"/>
    </source>
</evidence>
<evidence type="ECO:0000256" key="1">
    <source>
        <dbReference type="ARBA" id="ARBA00004496"/>
    </source>
</evidence>
<organism evidence="4 5">
    <name type="scientific">Leptomonas pyrrhocoris</name>
    <name type="common">Firebug parasite</name>
    <dbReference type="NCBI Taxonomy" id="157538"/>
    <lineage>
        <taxon>Eukaryota</taxon>
        <taxon>Discoba</taxon>
        <taxon>Euglenozoa</taxon>
        <taxon>Kinetoplastea</taxon>
        <taxon>Metakinetoplastina</taxon>
        <taxon>Trypanosomatida</taxon>
        <taxon>Trypanosomatidae</taxon>
        <taxon>Leishmaniinae</taxon>
        <taxon>Leptomonas</taxon>
    </lineage>
</organism>
<reference evidence="4 5" key="1">
    <citation type="submission" date="2015-07" db="EMBL/GenBank/DDBJ databases">
        <title>High-quality genome of monoxenous trypanosomatid Leptomonas pyrrhocoris.</title>
        <authorList>
            <person name="Flegontov P."/>
            <person name="Butenko A."/>
            <person name="Firsov S."/>
            <person name="Vlcek C."/>
            <person name="Logacheva M.D."/>
            <person name="Field M."/>
            <person name="Filatov D."/>
            <person name="Flegontova O."/>
            <person name="Gerasimov E."/>
            <person name="Jackson A.P."/>
            <person name="Kelly S."/>
            <person name="Opperdoes F."/>
            <person name="O'Reilly A."/>
            <person name="Votypka J."/>
            <person name="Yurchenko V."/>
            <person name="Lukes J."/>
        </authorList>
    </citation>
    <scope>NUCLEOTIDE SEQUENCE [LARGE SCALE GENOMIC DNA]</scope>
    <source>
        <strain evidence="4">H10</strain>
    </source>
</reference>
<dbReference type="GO" id="GO:0005737">
    <property type="term" value="C:cytoplasm"/>
    <property type="evidence" value="ECO:0007669"/>
    <property type="project" value="UniProtKB-SubCell"/>
</dbReference>
<evidence type="ECO:0000313" key="4">
    <source>
        <dbReference type="EMBL" id="KPA81160.1"/>
    </source>
</evidence>
<dbReference type="OMA" id="NDTENLW"/>
<dbReference type="RefSeq" id="XP_015659600.1">
    <property type="nucleotide sequence ID" value="XM_015802199.1"/>
</dbReference>
<keyword evidence="5" id="KW-1185">Reference proteome</keyword>
<dbReference type="OrthoDB" id="20282at2759"/>